<dbReference type="Proteomes" id="UP001479436">
    <property type="component" value="Unassembled WGS sequence"/>
</dbReference>
<evidence type="ECO:0008006" key="4">
    <source>
        <dbReference type="Google" id="ProtNLM"/>
    </source>
</evidence>
<evidence type="ECO:0000313" key="3">
    <source>
        <dbReference type="Proteomes" id="UP001479436"/>
    </source>
</evidence>
<comment type="caution">
    <text evidence="2">The sequence shown here is derived from an EMBL/GenBank/DDBJ whole genome shotgun (WGS) entry which is preliminary data.</text>
</comment>
<name>A0ABR2VNN3_9FUNG</name>
<proteinExistence type="predicted"/>
<protein>
    <recommendedName>
        <fullName evidence="4">BZIP domain-containing protein</fullName>
    </recommendedName>
</protein>
<gene>
    <name evidence="2" type="ORF">K7432_015052</name>
</gene>
<organism evidence="2 3">
    <name type="scientific">Basidiobolus ranarum</name>
    <dbReference type="NCBI Taxonomy" id="34480"/>
    <lineage>
        <taxon>Eukaryota</taxon>
        <taxon>Fungi</taxon>
        <taxon>Fungi incertae sedis</taxon>
        <taxon>Zoopagomycota</taxon>
        <taxon>Entomophthoromycotina</taxon>
        <taxon>Basidiobolomycetes</taxon>
        <taxon>Basidiobolales</taxon>
        <taxon>Basidiobolaceae</taxon>
        <taxon>Basidiobolus</taxon>
    </lineage>
</organism>
<dbReference type="EMBL" id="JASJQH010008777">
    <property type="protein sequence ID" value="KAK9686746.1"/>
    <property type="molecule type" value="Genomic_DNA"/>
</dbReference>
<evidence type="ECO:0000256" key="1">
    <source>
        <dbReference type="SAM" id="Coils"/>
    </source>
</evidence>
<keyword evidence="1" id="KW-0175">Coiled coil</keyword>
<accession>A0ABR2VNN3</accession>
<sequence>MSGLSIVSDEDYPQSNVNLSLFESSDEDSAYLKTSNLSFPIFSEEFRLYHQNSEQEYKRAKHRNQEQAGEIEELRRRTKLSQVQIEAAKQEFKQTQSRNSELLSYLDQVKAGLMPVLLRIEQKLGESKEVPIDGQCSPEEFVRYTRELSAKVAKKKM</sequence>
<reference evidence="2 3" key="1">
    <citation type="submission" date="2023-04" db="EMBL/GenBank/DDBJ databases">
        <title>Genome of Basidiobolus ranarum AG-B5.</title>
        <authorList>
            <person name="Stajich J.E."/>
            <person name="Carter-House D."/>
            <person name="Gryganskyi A."/>
        </authorList>
    </citation>
    <scope>NUCLEOTIDE SEQUENCE [LARGE SCALE GENOMIC DNA]</scope>
    <source>
        <strain evidence="2 3">AG-B5</strain>
    </source>
</reference>
<evidence type="ECO:0000313" key="2">
    <source>
        <dbReference type="EMBL" id="KAK9686746.1"/>
    </source>
</evidence>
<keyword evidence="3" id="KW-1185">Reference proteome</keyword>
<feature type="coiled-coil region" evidence="1">
    <location>
        <begin position="50"/>
        <end position="91"/>
    </location>
</feature>